<evidence type="ECO:0000313" key="2">
    <source>
        <dbReference type="EMBL" id="MDI2090813.1"/>
    </source>
</evidence>
<dbReference type="Pfam" id="PF13403">
    <property type="entry name" value="Hint_2"/>
    <property type="match status" value="1"/>
</dbReference>
<dbReference type="Gene3D" id="2.170.16.10">
    <property type="entry name" value="Hedgehog/Intein (Hint) domain"/>
    <property type="match status" value="1"/>
</dbReference>
<proteinExistence type="predicted"/>
<organism evidence="2 3">
    <name type="scientific">Commensalibacter oyaizuii</name>
    <dbReference type="NCBI Taxonomy" id="3043873"/>
    <lineage>
        <taxon>Bacteria</taxon>
        <taxon>Pseudomonadati</taxon>
        <taxon>Pseudomonadota</taxon>
        <taxon>Alphaproteobacteria</taxon>
        <taxon>Acetobacterales</taxon>
        <taxon>Acetobacteraceae</taxon>
    </lineage>
</organism>
<gene>
    <name evidence="2" type="ORF">QJV27_05395</name>
</gene>
<name>A0ABT6Q1F7_9PROT</name>
<dbReference type="InterPro" id="IPR036844">
    <property type="entry name" value="Hint_dom_sf"/>
</dbReference>
<evidence type="ECO:0000313" key="3">
    <source>
        <dbReference type="Proteomes" id="UP001431634"/>
    </source>
</evidence>
<sequence>MSDDNNKNNTSSVDQVATAVATVDDSVSSSLNDALLGSATISNASLTSGVTSGGDITLGSMASALGSDGSALISAYSAAAMSTLDQTYYGGSLNRAAALATGGQPDYNIVLTRTAALHSRAISNAPNVGDTYKYTYNASQTVSFYAGVGYNGSGNAVYQTTSAVSVMSNGMLQVGGGNSMLVGSANAPVGQADLSLQYKPTADSPSLQMDGGSYLSANGYVGGVADKSLAGQSVTGDNRGQRTGNVLTADNVSADVGGDWGVIGDADIGYAATTNRFGNNNSLNIGGTFGVFMNASATFGSNLQMNLGATTGSGLFVGSGASFSAGFNNQFHITGGMGAAYSAGRLNQKARLYLGDNNSVFLDQANWGNFAAQIDGIVSTGNNLQLRALEISVGYPQDPFTGNILVSTGEPAQMIIGNNANISLGQSGLHDNGSNFYLGSDGAIVVDASAASLQIGTGATIDANNISIGNFAKDYSGSYLGSTVETAAYKAGLNNSITIGNGASINLSGGVQLDGNNNSLTLQGSGILNAGGISAGRFYKEYNIGVGGGISSRRPHHVYDNTSGANVQIGDGYVITLTSGTIDTGLANMPTISNNGNLENNAQGGIFNIGNDVQLNANSVVLGDYSISRVNQYVGSTFEASAGTSNANITFGTNAHIHLSGSVLLNGSGNTMAFGDGLLLSAAAMSFGYGATGIGASNVFSVGNNASIGLNNGFIDNLQRGTVTFGDTVTMHLSGGNFSVGGISTTALNPNTVTFGANGQLILDNGDILITNSNQKLTFGSSGTLTGNQLSLTGTVNQSVVMNDGATVTLNGGIIAAATGGTLRFGNNANVTLGSDLTFTSNTAFSVGANGSTTINGNININATGTTFSIGANQHFTAGTIGINISRPTLTFASGITYNVNGWVLNGTYNQIALGNGASGSIGDITVNSGATNATFNTGAATNLTFGNANFANGGTFTINAETVTGTSLTLGNNAIVNVAAGTKLNLDTLVMDGTTQVTLNVASGAVVDIGSLVTTNVGSTRMPKIVINGATVIIDGQEARAAGTADKLVDFNNVQNGIYQYNGDISEESGHLNVTNFALNDSLVFEIGSAYLDQTRYVTSVSGGILTISYNNPDGSVTQLAQFGYTGSSLIPNVLIVESGASSTGHQIIITKCFLTGTNILTPTGEVTVESLSVGDEVVALKDGQQVSKRIVWIGSMNVNVNGYEHKDALYPVRIKAHAFGLNQPCRDLLVTPEHTIYVDGGLIPARMLVNGRSIIIDNTMESFTVYHVETEEHSILLSENLTTESYLNTDDRHLFNGDVANLHLTFDENAGHKSWQEDAAAPLTVARHQVEPIWQRLDRRATQQGYAPVSTFETTRDPELCLITQRGERLQPVDIKGNVYSFYVPANVSVVAMHSKAAVPSEVVGPFLDDRRMLGVLVAKISVFGERTLTILPSDMSGLSGWHDAELNRSDRWTKGLATLPEVISEMSNKVKLVKIELTATAEYFVDNMEFVEKIA</sequence>
<reference evidence="2" key="1">
    <citation type="submission" date="2023-05" db="EMBL/GenBank/DDBJ databases">
        <title>Whole genome sequence of Commensalibacter sp.</title>
        <authorList>
            <person name="Charoenyingcharoen P."/>
            <person name="Yukphan P."/>
        </authorList>
    </citation>
    <scope>NUCLEOTIDE SEQUENCE</scope>
    <source>
        <strain evidence="2">TBRC 16381</strain>
    </source>
</reference>
<feature type="domain" description="Hedgehog/Intein (Hint)" evidence="1">
    <location>
        <begin position="1154"/>
        <end position="1291"/>
    </location>
</feature>
<accession>A0ABT6Q1F7</accession>
<dbReference type="EMBL" id="JASBAO010000001">
    <property type="protein sequence ID" value="MDI2090813.1"/>
    <property type="molecule type" value="Genomic_DNA"/>
</dbReference>
<protein>
    <submittedName>
        <fullName evidence="2">Hint domain-containing protein</fullName>
    </submittedName>
</protein>
<dbReference type="SUPFAM" id="SSF51294">
    <property type="entry name" value="Hedgehog/intein (Hint) domain"/>
    <property type="match status" value="1"/>
</dbReference>
<dbReference type="InterPro" id="IPR028992">
    <property type="entry name" value="Hedgehog/Intein_dom"/>
</dbReference>
<comment type="caution">
    <text evidence="2">The sequence shown here is derived from an EMBL/GenBank/DDBJ whole genome shotgun (WGS) entry which is preliminary data.</text>
</comment>
<keyword evidence="3" id="KW-1185">Reference proteome</keyword>
<dbReference type="Proteomes" id="UP001431634">
    <property type="component" value="Unassembled WGS sequence"/>
</dbReference>
<evidence type="ECO:0000259" key="1">
    <source>
        <dbReference type="Pfam" id="PF13403"/>
    </source>
</evidence>
<dbReference type="RefSeq" id="WP_281447932.1">
    <property type="nucleotide sequence ID" value="NZ_JASBAO010000001.1"/>
</dbReference>